<organism evidence="2 3">
    <name type="scientific">Didymella pomorum</name>
    <dbReference type="NCBI Taxonomy" id="749634"/>
    <lineage>
        <taxon>Eukaryota</taxon>
        <taxon>Fungi</taxon>
        <taxon>Dikarya</taxon>
        <taxon>Ascomycota</taxon>
        <taxon>Pezizomycotina</taxon>
        <taxon>Dothideomycetes</taxon>
        <taxon>Pleosporomycetidae</taxon>
        <taxon>Pleosporales</taxon>
        <taxon>Pleosporineae</taxon>
        <taxon>Didymellaceae</taxon>
        <taxon>Didymella</taxon>
    </lineage>
</organism>
<dbReference type="EMBL" id="JAPEVA010000091">
    <property type="protein sequence ID" value="KAJ4400320.1"/>
    <property type="molecule type" value="Genomic_DNA"/>
</dbReference>
<dbReference type="Proteomes" id="UP001140510">
    <property type="component" value="Unassembled WGS sequence"/>
</dbReference>
<dbReference type="AlphaFoldDB" id="A0A9W8Z8H4"/>
<dbReference type="OrthoDB" id="4828117at2759"/>
<accession>A0A9W8Z8H4</accession>
<name>A0A9W8Z8H4_9PLEO</name>
<protein>
    <submittedName>
        <fullName evidence="2">Uncharacterized protein</fullName>
    </submittedName>
</protein>
<evidence type="ECO:0000313" key="3">
    <source>
        <dbReference type="Proteomes" id="UP001140510"/>
    </source>
</evidence>
<gene>
    <name evidence="2" type="ORF">N0V91_008779</name>
</gene>
<sequence length="133" mass="14234">MAIQWQEPGAKDRLLAAVIAASSNLDINEVVRLFGEGATYDAVEGQLRKAKKSAAALKEEATGRSGPAMTPSRSKKTKTVNDSPVKAPVKGARVSKSKKDTTPKVKTELTQEEFMLFDTAVNGAGSEEVKEEI</sequence>
<feature type="region of interest" description="Disordered" evidence="1">
    <location>
        <begin position="55"/>
        <end position="106"/>
    </location>
</feature>
<evidence type="ECO:0000256" key="1">
    <source>
        <dbReference type="SAM" id="MobiDB-lite"/>
    </source>
</evidence>
<feature type="compositionally biased region" description="Basic and acidic residues" evidence="1">
    <location>
        <begin position="97"/>
        <end position="106"/>
    </location>
</feature>
<reference evidence="2" key="1">
    <citation type="submission" date="2022-10" db="EMBL/GenBank/DDBJ databases">
        <title>Tapping the CABI collections for fungal endophytes: first genome assemblies for Collariella, Neodidymelliopsis, Ascochyta clinopodiicola, Didymella pomorum, Didymosphaeria variabile, Neocosmospora piperis and Neocucurbitaria cava.</title>
        <authorList>
            <person name="Hill R."/>
        </authorList>
    </citation>
    <scope>NUCLEOTIDE SEQUENCE</scope>
    <source>
        <strain evidence="2">IMI 355091</strain>
    </source>
</reference>
<comment type="caution">
    <text evidence="2">The sequence shown here is derived from an EMBL/GenBank/DDBJ whole genome shotgun (WGS) entry which is preliminary data.</text>
</comment>
<proteinExistence type="predicted"/>
<keyword evidence="3" id="KW-1185">Reference proteome</keyword>
<evidence type="ECO:0000313" key="2">
    <source>
        <dbReference type="EMBL" id="KAJ4400320.1"/>
    </source>
</evidence>